<keyword evidence="2" id="KW-0472">Membrane</keyword>
<evidence type="ECO:0000313" key="5">
    <source>
        <dbReference type="Proteomes" id="UP000194236"/>
    </source>
</evidence>
<evidence type="ECO:0000259" key="3">
    <source>
        <dbReference type="PROSITE" id="PS50850"/>
    </source>
</evidence>
<dbReference type="PROSITE" id="PS50850">
    <property type="entry name" value="MFS"/>
    <property type="match status" value="1"/>
</dbReference>
<dbReference type="Pfam" id="PF07690">
    <property type="entry name" value="MFS_1"/>
    <property type="match status" value="1"/>
</dbReference>
<dbReference type="InterPro" id="IPR011701">
    <property type="entry name" value="MFS"/>
</dbReference>
<dbReference type="InterPro" id="IPR050327">
    <property type="entry name" value="Proton-linked_MCT"/>
</dbReference>
<keyword evidence="5" id="KW-1185">Reference proteome</keyword>
<sequence length="163" mass="17813">MAALPLTTDSYIISIQSAIYGFCISANYSLVSVILVELISLDSFTTAYGMLLLVQGFGSLIGPPLAGWIFDISGSYDNAFYLTGITIMLSGILVLPVGRKKNCFLWRERSDDEIETVIKDKNLHSSSDCSSCLPSSCKVTNDNKHSNLLKTKVISNNEKDSEI</sequence>
<dbReference type="PANTHER" id="PTHR11360:SF260">
    <property type="entry name" value="MFS DOMAIN-CONTAINING PROTEIN"/>
    <property type="match status" value="1"/>
</dbReference>
<dbReference type="Proteomes" id="UP000194236">
    <property type="component" value="Unassembled WGS sequence"/>
</dbReference>
<dbReference type="EMBL" id="MUJZ01000509">
    <property type="protein sequence ID" value="OTF84139.1"/>
    <property type="molecule type" value="Genomic_DNA"/>
</dbReference>
<evidence type="ECO:0000256" key="2">
    <source>
        <dbReference type="SAM" id="Phobius"/>
    </source>
</evidence>
<dbReference type="PANTHER" id="PTHR11360">
    <property type="entry name" value="MONOCARBOXYLATE TRANSPORTER"/>
    <property type="match status" value="1"/>
</dbReference>
<evidence type="ECO:0000313" key="4">
    <source>
        <dbReference type="EMBL" id="OTF84139.1"/>
    </source>
</evidence>
<evidence type="ECO:0000256" key="1">
    <source>
        <dbReference type="ARBA" id="ARBA00004141"/>
    </source>
</evidence>
<protein>
    <recommendedName>
        <fullName evidence="3">Major facilitator superfamily (MFS) profile domain-containing protein</fullName>
    </recommendedName>
</protein>
<comment type="subcellular location">
    <subcellularLocation>
        <location evidence="1">Membrane</location>
        <topology evidence="1">Multi-pass membrane protein</topology>
    </subcellularLocation>
</comment>
<keyword evidence="2" id="KW-1133">Transmembrane helix</keyword>
<keyword evidence="2" id="KW-0812">Transmembrane</keyword>
<organism evidence="4 5">
    <name type="scientific">Euroglyphus maynei</name>
    <name type="common">Mayne's house dust mite</name>
    <dbReference type="NCBI Taxonomy" id="6958"/>
    <lineage>
        <taxon>Eukaryota</taxon>
        <taxon>Metazoa</taxon>
        <taxon>Ecdysozoa</taxon>
        <taxon>Arthropoda</taxon>
        <taxon>Chelicerata</taxon>
        <taxon>Arachnida</taxon>
        <taxon>Acari</taxon>
        <taxon>Acariformes</taxon>
        <taxon>Sarcoptiformes</taxon>
        <taxon>Astigmata</taxon>
        <taxon>Psoroptidia</taxon>
        <taxon>Analgoidea</taxon>
        <taxon>Pyroglyphidae</taxon>
        <taxon>Pyroglyphinae</taxon>
        <taxon>Euroglyphus</taxon>
    </lineage>
</organism>
<dbReference type="AlphaFoldDB" id="A0A1Y3BT36"/>
<feature type="transmembrane region" description="Helical" evidence="2">
    <location>
        <begin position="48"/>
        <end position="67"/>
    </location>
</feature>
<dbReference type="GO" id="GO:0016020">
    <property type="term" value="C:membrane"/>
    <property type="evidence" value="ECO:0007669"/>
    <property type="project" value="UniProtKB-SubCell"/>
</dbReference>
<gene>
    <name evidence="4" type="ORF">BLA29_009023</name>
</gene>
<dbReference type="Gene3D" id="1.20.1250.20">
    <property type="entry name" value="MFS general substrate transporter like domains"/>
    <property type="match status" value="1"/>
</dbReference>
<reference evidence="4 5" key="1">
    <citation type="submission" date="2017-03" db="EMBL/GenBank/DDBJ databases">
        <title>Genome Survey of Euroglyphus maynei.</title>
        <authorList>
            <person name="Arlian L.G."/>
            <person name="Morgan M.S."/>
            <person name="Rider S.D."/>
        </authorList>
    </citation>
    <scope>NUCLEOTIDE SEQUENCE [LARGE SCALE GENOMIC DNA]</scope>
    <source>
        <strain evidence="4">Arlian Lab</strain>
        <tissue evidence="4">Whole body</tissue>
    </source>
</reference>
<feature type="transmembrane region" description="Helical" evidence="2">
    <location>
        <begin position="79"/>
        <end position="98"/>
    </location>
</feature>
<dbReference type="InterPro" id="IPR020846">
    <property type="entry name" value="MFS_dom"/>
</dbReference>
<dbReference type="SUPFAM" id="SSF103473">
    <property type="entry name" value="MFS general substrate transporter"/>
    <property type="match status" value="1"/>
</dbReference>
<dbReference type="GO" id="GO:0008028">
    <property type="term" value="F:monocarboxylic acid transmembrane transporter activity"/>
    <property type="evidence" value="ECO:0007669"/>
    <property type="project" value="TreeGrafter"/>
</dbReference>
<name>A0A1Y3BT36_EURMA</name>
<accession>A0A1Y3BT36</accession>
<dbReference type="OrthoDB" id="6511686at2759"/>
<feature type="domain" description="Major facilitator superfamily (MFS) profile" evidence="3">
    <location>
        <begin position="1"/>
        <end position="102"/>
    </location>
</feature>
<dbReference type="InterPro" id="IPR036259">
    <property type="entry name" value="MFS_trans_sf"/>
</dbReference>
<feature type="transmembrane region" description="Helical" evidence="2">
    <location>
        <begin position="12"/>
        <end position="36"/>
    </location>
</feature>
<proteinExistence type="predicted"/>
<comment type="caution">
    <text evidence="4">The sequence shown here is derived from an EMBL/GenBank/DDBJ whole genome shotgun (WGS) entry which is preliminary data.</text>
</comment>